<name>A0A8S5R5Z1_9CAUD</name>
<organism evidence="1">
    <name type="scientific">Myoviridae sp. ctaOv25</name>
    <dbReference type="NCBI Taxonomy" id="2827290"/>
    <lineage>
        <taxon>Viruses</taxon>
        <taxon>Duplodnaviria</taxon>
        <taxon>Heunggongvirae</taxon>
        <taxon>Uroviricota</taxon>
        <taxon>Caudoviricetes</taxon>
    </lineage>
</organism>
<accession>A0A8S5R5Z1</accession>
<evidence type="ECO:0000313" key="1">
    <source>
        <dbReference type="EMBL" id="DAE26539.1"/>
    </source>
</evidence>
<protein>
    <submittedName>
        <fullName evidence="1">Uncharacterized protein</fullName>
    </submittedName>
</protein>
<reference evidence="1" key="1">
    <citation type="journal article" date="2021" name="Proc. Natl. Acad. Sci. U.S.A.">
        <title>A Catalog of Tens of Thousands of Viruses from Human Metagenomes Reveals Hidden Associations with Chronic Diseases.</title>
        <authorList>
            <person name="Tisza M.J."/>
            <person name="Buck C.B."/>
        </authorList>
    </citation>
    <scope>NUCLEOTIDE SEQUENCE</scope>
    <source>
        <strain evidence="1">CtaOv25</strain>
    </source>
</reference>
<dbReference type="EMBL" id="BK015820">
    <property type="protein sequence ID" value="DAE26539.1"/>
    <property type="molecule type" value="Genomic_DNA"/>
</dbReference>
<sequence>MFNYNEHIEECGIYLENELAFIEIDDEYFSESSGNESLESSKKVEERFKKLIQAIQDFFGGLKENILKKSTEISMRYKLKQAEKDVKGSDPDLSALEGKYDEREVQKCFSAILNNSMKTCSKLNSSHTSDRCEELFLSFEDAMVKMNDEISTLVNDLRVRVVPSNVSASFQWEMSGIHDEINTVLQNINSGYCTKLSEKIDKAVDGDEISLMKWQLSYMQKIQAHIVSFGRKVSTMVSNKKFEKISKAYR</sequence>
<proteinExistence type="predicted"/>